<gene>
    <name evidence="2" type="ORF">AAF712_013080</name>
</gene>
<name>A0ABR2ZH91_9AGAR</name>
<proteinExistence type="predicted"/>
<evidence type="ECO:0000256" key="1">
    <source>
        <dbReference type="SAM" id="MobiDB-lite"/>
    </source>
</evidence>
<evidence type="ECO:0000313" key="2">
    <source>
        <dbReference type="EMBL" id="KAL0060108.1"/>
    </source>
</evidence>
<evidence type="ECO:0000313" key="3">
    <source>
        <dbReference type="Proteomes" id="UP001437256"/>
    </source>
</evidence>
<comment type="caution">
    <text evidence="2">The sequence shown here is derived from an EMBL/GenBank/DDBJ whole genome shotgun (WGS) entry which is preliminary data.</text>
</comment>
<sequence>MLRLRGGVWTEQCRRNSTPLDRETSAIVVNRAVNADSAGGVLGSGEMWDEQPEDSEYRDQQLDRESPSLANNWLINKGKKMNLNPKSSVTFVVMFELYDKCVTADVQDSWVDYMVSAFDGDGTESSVYVSTPGKDVSLAAAAEMVCKGDAKEQALGFMNMLSLINFRIQVERCVDLVLQENASN</sequence>
<organism evidence="2 3">
    <name type="scientific">Marasmius tenuissimus</name>
    <dbReference type="NCBI Taxonomy" id="585030"/>
    <lineage>
        <taxon>Eukaryota</taxon>
        <taxon>Fungi</taxon>
        <taxon>Dikarya</taxon>
        <taxon>Basidiomycota</taxon>
        <taxon>Agaricomycotina</taxon>
        <taxon>Agaricomycetes</taxon>
        <taxon>Agaricomycetidae</taxon>
        <taxon>Agaricales</taxon>
        <taxon>Marasmiineae</taxon>
        <taxon>Marasmiaceae</taxon>
        <taxon>Marasmius</taxon>
    </lineage>
</organism>
<feature type="region of interest" description="Disordered" evidence="1">
    <location>
        <begin position="40"/>
        <end position="64"/>
    </location>
</feature>
<accession>A0ABR2ZH91</accession>
<reference evidence="2 3" key="1">
    <citation type="submission" date="2024-05" db="EMBL/GenBank/DDBJ databases">
        <title>A draft genome resource for the thread blight pathogen Marasmius tenuissimus strain MS-2.</title>
        <authorList>
            <person name="Yulfo-Soto G.E."/>
            <person name="Baruah I.K."/>
            <person name="Amoako-Attah I."/>
            <person name="Bukari Y."/>
            <person name="Meinhardt L.W."/>
            <person name="Bailey B.A."/>
            <person name="Cohen S.P."/>
        </authorList>
    </citation>
    <scope>NUCLEOTIDE SEQUENCE [LARGE SCALE GENOMIC DNA]</scope>
    <source>
        <strain evidence="2 3">MS-2</strain>
    </source>
</reference>
<protein>
    <submittedName>
        <fullName evidence="2">Uncharacterized protein</fullName>
    </submittedName>
</protein>
<keyword evidence="3" id="KW-1185">Reference proteome</keyword>
<feature type="compositionally biased region" description="Basic and acidic residues" evidence="1">
    <location>
        <begin position="55"/>
        <end position="64"/>
    </location>
</feature>
<dbReference type="EMBL" id="JBBXMP010000191">
    <property type="protein sequence ID" value="KAL0060108.1"/>
    <property type="molecule type" value="Genomic_DNA"/>
</dbReference>
<dbReference type="Proteomes" id="UP001437256">
    <property type="component" value="Unassembled WGS sequence"/>
</dbReference>